<evidence type="ECO:0000259" key="6">
    <source>
        <dbReference type="PROSITE" id="PS50089"/>
    </source>
</evidence>
<protein>
    <submittedName>
        <fullName evidence="7">Zinc ion binding</fullName>
    </submittedName>
</protein>
<keyword evidence="1" id="KW-0479">Metal-binding</keyword>
<accession>A0A3M7M918</accession>
<evidence type="ECO:0000256" key="5">
    <source>
        <dbReference type="SAM" id="MobiDB-lite"/>
    </source>
</evidence>
<keyword evidence="2 4" id="KW-0863">Zinc-finger</keyword>
<gene>
    <name evidence="7" type="ORF">GMOD_00005509</name>
</gene>
<dbReference type="InterPro" id="IPR018957">
    <property type="entry name" value="Znf_C3HC4_RING-type"/>
</dbReference>
<reference evidence="7 8" key="1">
    <citation type="journal article" date="2014" name="PLoS ONE">
        <title>De novo Genome Assembly of the Fungal Plant Pathogen Pyrenophora semeniperda.</title>
        <authorList>
            <person name="Soliai M.M."/>
            <person name="Meyer S.E."/>
            <person name="Udall J.A."/>
            <person name="Elzinga D.E."/>
            <person name="Hermansen R.A."/>
            <person name="Bodily P.M."/>
            <person name="Hart A.A."/>
            <person name="Coleman C.E."/>
        </authorList>
    </citation>
    <scope>NUCLEOTIDE SEQUENCE [LARGE SCALE GENOMIC DNA]</scope>
    <source>
        <strain evidence="7 8">CCB06</strain>
        <tissue evidence="7">Mycelium</tissue>
    </source>
</reference>
<feature type="region of interest" description="Disordered" evidence="5">
    <location>
        <begin position="184"/>
        <end position="263"/>
    </location>
</feature>
<feature type="region of interest" description="Disordered" evidence="5">
    <location>
        <begin position="1"/>
        <end position="23"/>
    </location>
</feature>
<dbReference type="EMBL" id="KE747826">
    <property type="protein sequence ID" value="RMZ71016.1"/>
    <property type="molecule type" value="Genomic_DNA"/>
</dbReference>
<evidence type="ECO:0000313" key="8">
    <source>
        <dbReference type="Proteomes" id="UP000265663"/>
    </source>
</evidence>
<organism evidence="7 8">
    <name type="scientific">Pyrenophora seminiperda CCB06</name>
    <dbReference type="NCBI Taxonomy" id="1302712"/>
    <lineage>
        <taxon>Eukaryota</taxon>
        <taxon>Fungi</taxon>
        <taxon>Dikarya</taxon>
        <taxon>Ascomycota</taxon>
        <taxon>Pezizomycotina</taxon>
        <taxon>Dothideomycetes</taxon>
        <taxon>Pleosporomycetidae</taxon>
        <taxon>Pleosporales</taxon>
        <taxon>Pleosporineae</taxon>
        <taxon>Pleosporaceae</taxon>
        <taxon>Pyrenophora</taxon>
    </lineage>
</organism>
<feature type="compositionally biased region" description="Polar residues" evidence="5">
    <location>
        <begin position="130"/>
        <end position="148"/>
    </location>
</feature>
<dbReference type="Gene3D" id="3.30.40.10">
    <property type="entry name" value="Zinc/RING finger domain, C3HC4 (zinc finger)"/>
    <property type="match status" value="1"/>
</dbReference>
<feature type="domain" description="RING-type" evidence="6">
    <location>
        <begin position="319"/>
        <end position="374"/>
    </location>
</feature>
<dbReference type="Proteomes" id="UP000265663">
    <property type="component" value="Unassembled WGS sequence"/>
</dbReference>
<sequence length="430" mass="47988">MAEPDYGAASWAHYSTGSGPRGAELTAPLLSAHAPFQQQLPPLYGSPYMPTSNPTMSHIQDVQNVPPSDRPQGLSPYPPVGSRFYHPSMYPYQFTGPPRPPPAWNGSDQLHPDHSFFSTGNMMQAHQLFSQPGSSFHGHQTSGTSNAAPSPYARRRYEHRISMGSLTRNPHAEGVRGSYEAFQASAPGVRSQHPRPPQEHGQVNGQTYLGSGPRPWMSTEVQGRRSDRSISPRTSHRRNFERYSVDLSHSSTSSDAEEAAARAPPLNRMRHRPREVRPRFMGRPYVDPNIATPRQLQELKDGLARRLPSELPEEASKACDICQKDYSAKHVAPTEEEEIAIVLSCGHSFGEFCMFEWFDTCKKHKNKVTCPMCRKQLIEAPQNMQSMMHAFPRQGQAFADLLARETLLAREQLLANGIRGDFGDMGDMNV</sequence>
<evidence type="ECO:0000313" key="7">
    <source>
        <dbReference type="EMBL" id="RMZ71016.1"/>
    </source>
</evidence>
<dbReference type="InterPro" id="IPR001841">
    <property type="entry name" value="Znf_RING"/>
</dbReference>
<dbReference type="GO" id="GO:0008270">
    <property type="term" value="F:zinc ion binding"/>
    <property type="evidence" value="ECO:0007669"/>
    <property type="project" value="UniProtKB-KW"/>
</dbReference>
<evidence type="ECO:0000256" key="1">
    <source>
        <dbReference type="ARBA" id="ARBA00022723"/>
    </source>
</evidence>
<dbReference type="OrthoDB" id="8062037at2759"/>
<evidence type="ECO:0000256" key="4">
    <source>
        <dbReference type="PROSITE-ProRule" id="PRU00175"/>
    </source>
</evidence>
<dbReference type="SUPFAM" id="SSF57850">
    <property type="entry name" value="RING/U-box"/>
    <property type="match status" value="1"/>
</dbReference>
<dbReference type="CDD" id="cd16448">
    <property type="entry name" value="RING-H2"/>
    <property type="match status" value="1"/>
</dbReference>
<dbReference type="Pfam" id="PF00097">
    <property type="entry name" value="zf-C3HC4"/>
    <property type="match status" value="1"/>
</dbReference>
<feature type="region of interest" description="Disordered" evidence="5">
    <location>
        <begin position="130"/>
        <end position="152"/>
    </location>
</feature>
<evidence type="ECO:0000256" key="2">
    <source>
        <dbReference type="ARBA" id="ARBA00022771"/>
    </source>
</evidence>
<dbReference type="InterPro" id="IPR013083">
    <property type="entry name" value="Znf_RING/FYVE/PHD"/>
</dbReference>
<proteinExistence type="predicted"/>
<keyword evidence="3" id="KW-0862">Zinc</keyword>
<evidence type="ECO:0000256" key="3">
    <source>
        <dbReference type="ARBA" id="ARBA00022833"/>
    </source>
</evidence>
<dbReference type="AlphaFoldDB" id="A0A3M7M918"/>
<name>A0A3M7M918_9PLEO</name>
<dbReference type="PROSITE" id="PS50089">
    <property type="entry name" value="ZF_RING_2"/>
    <property type="match status" value="1"/>
</dbReference>
<keyword evidence="8" id="KW-1185">Reference proteome</keyword>